<dbReference type="GO" id="GO:0035091">
    <property type="term" value="F:phosphatidylinositol binding"/>
    <property type="evidence" value="ECO:0007669"/>
    <property type="project" value="InterPro"/>
</dbReference>
<dbReference type="InterPro" id="IPR038425">
    <property type="entry name" value="GAT_sf"/>
</dbReference>
<dbReference type="Gene3D" id="1.25.40.90">
    <property type="match status" value="1"/>
</dbReference>
<dbReference type="GO" id="GO:0043130">
    <property type="term" value="F:ubiquitin binding"/>
    <property type="evidence" value="ECO:0007669"/>
    <property type="project" value="InterPro"/>
</dbReference>
<dbReference type="PROSITE" id="PS50179">
    <property type="entry name" value="VHS"/>
    <property type="match status" value="1"/>
</dbReference>
<dbReference type="Proteomes" id="UP000797356">
    <property type="component" value="Chromosome 9"/>
</dbReference>
<dbReference type="AlphaFoldDB" id="A0A8K0N7T5"/>
<evidence type="ECO:0000313" key="10">
    <source>
        <dbReference type="Proteomes" id="UP000797356"/>
    </source>
</evidence>
<dbReference type="PROSITE" id="PS50909">
    <property type="entry name" value="GAT"/>
    <property type="match status" value="1"/>
</dbReference>
<gene>
    <name evidence="9" type="ORF">COCNU_09G009820</name>
</gene>
<comment type="similarity">
    <text evidence="2">Belongs to the TOM1 family.</text>
</comment>
<evidence type="ECO:0000256" key="2">
    <source>
        <dbReference type="ARBA" id="ARBA00007708"/>
    </source>
</evidence>
<dbReference type="InterPro" id="IPR008942">
    <property type="entry name" value="ENTH_VHS"/>
</dbReference>
<feature type="domain" description="GAT" evidence="8">
    <location>
        <begin position="230"/>
        <end position="318"/>
    </location>
</feature>
<name>A0A8K0N7T5_COCNU</name>
<dbReference type="CDD" id="cd03561">
    <property type="entry name" value="VHS"/>
    <property type="match status" value="1"/>
</dbReference>
<organism evidence="9 10">
    <name type="scientific">Cocos nucifera</name>
    <name type="common">Coconut palm</name>
    <dbReference type="NCBI Taxonomy" id="13894"/>
    <lineage>
        <taxon>Eukaryota</taxon>
        <taxon>Viridiplantae</taxon>
        <taxon>Streptophyta</taxon>
        <taxon>Embryophyta</taxon>
        <taxon>Tracheophyta</taxon>
        <taxon>Spermatophyta</taxon>
        <taxon>Magnoliopsida</taxon>
        <taxon>Liliopsida</taxon>
        <taxon>Arecaceae</taxon>
        <taxon>Arecoideae</taxon>
        <taxon>Cocoseae</taxon>
        <taxon>Attaleinae</taxon>
        <taxon>Cocos</taxon>
    </lineage>
</organism>
<proteinExistence type="inferred from homology"/>
<evidence type="ECO:0000256" key="1">
    <source>
        <dbReference type="ARBA" id="ARBA00004170"/>
    </source>
</evidence>
<comment type="caution">
    <text evidence="9">The sequence shown here is derived from an EMBL/GenBank/DDBJ whole genome shotgun (WGS) entry which is preliminary data.</text>
</comment>
<evidence type="ECO:0000259" key="7">
    <source>
        <dbReference type="PROSITE" id="PS50179"/>
    </source>
</evidence>
<evidence type="ECO:0000256" key="5">
    <source>
        <dbReference type="ARBA" id="ARBA00023136"/>
    </source>
</evidence>
<dbReference type="InterPro" id="IPR044836">
    <property type="entry name" value="TOL_plant"/>
</dbReference>
<keyword evidence="3" id="KW-0813">Transport</keyword>
<evidence type="ECO:0000256" key="4">
    <source>
        <dbReference type="ARBA" id="ARBA00022927"/>
    </source>
</evidence>
<sequence>MDRLKLAALGERLKIGGERLKMGGAEMGRKVSGKMKEILQGQSQEAKMVDEATSDSLEEPNWGLNLKICGLLNSDEFNGSEVVRAIKKKIAGKNAMSQKLSLDLLEACAMNCDKVFSEVASEKVLDEMVRLIDNPQAHYANRKRALQLIEAWGESDDLGYLPVFKQTYMSLKARRASGAMQDDDNSASLFSSSEPGFDDHSLVLPEHYPHAHMDQQNWEQDELAYRSEALSMEEKKEILVVTRNSIEILSSILNSETKEKATKDDLMPGMVAKCKESQPVIQRIIESIGDDDESMLFEALNVHDGLQQVLSKYEQLQQHGQSHDDLSTSGGRRSDASDVKDSLGAEK</sequence>
<dbReference type="PANTHER" id="PTHR46646">
    <property type="entry name" value="TOM1-LIKE PROTEIN 1"/>
    <property type="match status" value="1"/>
</dbReference>
<dbReference type="Pfam" id="PF03127">
    <property type="entry name" value="GAT"/>
    <property type="match status" value="1"/>
</dbReference>
<comment type="subcellular location">
    <subcellularLocation>
        <location evidence="1">Membrane</location>
        <topology evidence="1">Peripheral membrane protein</topology>
    </subcellularLocation>
</comment>
<accession>A0A8K0N7T5</accession>
<evidence type="ECO:0000313" key="9">
    <source>
        <dbReference type="EMBL" id="KAG1361519.1"/>
    </source>
</evidence>
<reference evidence="9" key="2">
    <citation type="submission" date="2019-07" db="EMBL/GenBank/DDBJ databases">
        <authorList>
            <person name="Yang Y."/>
            <person name="Bocs S."/>
            <person name="Baudouin L."/>
        </authorList>
    </citation>
    <scope>NUCLEOTIDE SEQUENCE</scope>
    <source>
        <tissue evidence="9">Spear leaf of Hainan Tall coconut</tissue>
    </source>
</reference>
<dbReference type="PANTHER" id="PTHR46646:SF5">
    <property type="entry name" value="TOM1-LIKE PROTEIN 2"/>
    <property type="match status" value="1"/>
</dbReference>
<protein>
    <submittedName>
        <fullName evidence="9">TOM1-like protein 2</fullName>
    </submittedName>
</protein>
<reference evidence="9" key="1">
    <citation type="journal article" date="2017" name="Gigascience">
        <title>The genome draft of coconut (Cocos nucifera).</title>
        <authorList>
            <person name="Xiao Y."/>
            <person name="Xu P."/>
            <person name="Fan H."/>
            <person name="Baudouin L."/>
            <person name="Xia W."/>
            <person name="Bocs S."/>
            <person name="Xu J."/>
            <person name="Li Q."/>
            <person name="Guo A."/>
            <person name="Zhou L."/>
            <person name="Li J."/>
            <person name="Wu Y."/>
            <person name="Ma Z."/>
            <person name="Armero A."/>
            <person name="Issali A.E."/>
            <person name="Liu N."/>
            <person name="Peng M."/>
            <person name="Yang Y."/>
        </authorList>
    </citation>
    <scope>NUCLEOTIDE SEQUENCE</scope>
    <source>
        <tissue evidence="9">Spear leaf of Hainan Tall coconut</tissue>
    </source>
</reference>
<dbReference type="InterPro" id="IPR002014">
    <property type="entry name" value="VHS_dom"/>
</dbReference>
<dbReference type="EMBL" id="CM017880">
    <property type="protein sequence ID" value="KAG1361519.1"/>
    <property type="molecule type" value="Genomic_DNA"/>
</dbReference>
<dbReference type="GO" id="GO:0043328">
    <property type="term" value="P:protein transport to vacuole involved in ubiquitin-dependent protein catabolic process via the multivesicular body sorting pathway"/>
    <property type="evidence" value="ECO:0007669"/>
    <property type="project" value="InterPro"/>
</dbReference>
<dbReference type="InterPro" id="IPR004152">
    <property type="entry name" value="GAT_dom"/>
</dbReference>
<dbReference type="SMART" id="SM00288">
    <property type="entry name" value="VHS"/>
    <property type="match status" value="1"/>
</dbReference>
<dbReference type="SUPFAM" id="SSF89009">
    <property type="entry name" value="GAT-like domain"/>
    <property type="match status" value="1"/>
</dbReference>
<evidence type="ECO:0000259" key="8">
    <source>
        <dbReference type="PROSITE" id="PS50909"/>
    </source>
</evidence>
<dbReference type="Gene3D" id="1.20.58.160">
    <property type="match status" value="1"/>
</dbReference>
<evidence type="ECO:0000256" key="3">
    <source>
        <dbReference type="ARBA" id="ARBA00022448"/>
    </source>
</evidence>
<keyword evidence="4" id="KW-0653">Protein transport</keyword>
<evidence type="ECO:0000256" key="6">
    <source>
        <dbReference type="SAM" id="MobiDB-lite"/>
    </source>
</evidence>
<keyword evidence="5" id="KW-0472">Membrane</keyword>
<feature type="compositionally biased region" description="Basic and acidic residues" evidence="6">
    <location>
        <begin position="321"/>
        <end position="347"/>
    </location>
</feature>
<dbReference type="GO" id="GO:0016020">
    <property type="term" value="C:membrane"/>
    <property type="evidence" value="ECO:0007669"/>
    <property type="project" value="UniProtKB-SubCell"/>
</dbReference>
<dbReference type="Pfam" id="PF00790">
    <property type="entry name" value="VHS"/>
    <property type="match status" value="1"/>
</dbReference>
<dbReference type="SUPFAM" id="SSF48464">
    <property type="entry name" value="ENTH/VHS domain"/>
    <property type="match status" value="1"/>
</dbReference>
<keyword evidence="10" id="KW-1185">Reference proteome</keyword>
<dbReference type="OrthoDB" id="2018246at2759"/>
<feature type="region of interest" description="Disordered" evidence="6">
    <location>
        <begin position="313"/>
        <end position="347"/>
    </location>
</feature>
<dbReference type="GO" id="GO:0005737">
    <property type="term" value="C:cytoplasm"/>
    <property type="evidence" value="ECO:0007669"/>
    <property type="project" value="UniProtKB-ARBA"/>
</dbReference>
<feature type="domain" description="VHS" evidence="7">
    <location>
        <begin position="52"/>
        <end position="179"/>
    </location>
</feature>